<feature type="compositionally biased region" description="Low complexity" evidence="2">
    <location>
        <begin position="1"/>
        <end position="21"/>
    </location>
</feature>
<dbReference type="InterPro" id="IPR009003">
    <property type="entry name" value="Peptidase_S1_PA"/>
</dbReference>
<proteinExistence type="predicted"/>
<dbReference type="PROSITE" id="PS00134">
    <property type="entry name" value="TRYPSIN_HIS"/>
    <property type="match status" value="1"/>
</dbReference>
<feature type="compositionally biased region" description="Basic residues" evidence="2">
    <location>
        <begin position="38"/>
        <end position="50"/>
    </location>
</feature>
<name>A0A2W4JLP4_9PSEU</name>
<dbReference type="GO" id="GO:0004252">
    <property type="term" value="F:serine-type endopeptidase activity"/>
    <property type="evidence" value="ECO:0007669"/>
    <property type="project" value="InterPro"/>
</dbReference>
<evidence type="ECO:0000259" key="3">
    <source>
        <dbReference type="Pfam" id="PF00089"/>
    </source>
</evidence>
<evidence type="ECO:0000256" key="1">
    <source>
        <dbReference type="ARBA" id="ARBA00023157"/>
    </source>
</evidence>
<dbReference type="PANTHER" id="PTHR24276">
    <property type="entry name" value="POLYSERASE-RELATED"/>
    <property type="match status" value="1"/>
</dbReference>
<dbReference type="InterPro" id="IPR001254">
    <property type="entry name" value="Trypsin_dom"/>
</dbReference>
<evidence type="ECO:0000313" key="4">
    <source>
        <dbReference type="EMBL" id="PZM99381.1"/>
    </source>
</evidence>
<dbReference type="InterPro" id="IPR043504">
    <property type="entry name" value="Peptidase_S1_PA_chymotrypsin"/>
</dbReference>
<evidence type="ECO:0000256" key="2">
    <source>
        <dbReference type="SAM" id="MobiDB-lite"/>
    </source>
</evidence>
<dbReference type="InterPro" id="IPR050430">
    <property type="entry name" value="Peptidase_S1"/>
</dbReference>
<accession>A0A2W4JLP4</accession>
<feature type="domain" description="Peptidase S1" evidence="3">
    <location>
        <begin position="55"/>
        <end position="122"/>
    </location>
</feature>
<dbReference type="GO" id="GO:0006508">
    <property type="term" value="P:proteolysis"/>
    <property type="evidence" value="ECO:0007669"/>
    <property type="project" value="InterPro"/>
</dbReference>
<dbReference type="InterPro" id="IPR018114">
    <property type="entry name" value="TRYPSIN_HIS"/>
</dbReference>
<dbReference type="EMBL" id="QGUI01000167">
    <property type="protein sequence ID" value="PZM99381.1"/>
    <property type="molecule type" value="Genomic_DNA"/>
</dbReference>
<keyword evidence="1" id="KW-1015">Disulfide bond</keyword>
<organism evidence="4">
    <name type="scientific">Thermocrispum agreste</name>
    <dbReference type="NCBI Taxonomy" id="37925"/>
    <lineage>
        <taxon>Bacteria</taxon>
        <taxon>Bacillati</taxon>
        <taxon>Actinomycetota</taxon>
        <taxon>Actinomycetes</taxon>
        <taxon>Pseudonocardiales</taxon>
        <taxon>Pseudonocardiaceae</taxon>
        <taxon>Thermocrispum</taxon>
    </lineage>
</organism>
<dbReference type="PANTHER" id="PTHR24276:SF98">
    <property type="entry name" value="FI18310P1-RELATED"/>
    <property type="match status" value="1"/>
</dbReference>
<feature type="region of interest" description="Disordered" evidence="2">
    <location>
        <begin position="1"/>
        <end position="54"/>
    </location>
</feature>
<sequence length="129" mass="13498">MDGSCQAQGGQGGSRCRAGVRGDAGGGRGRGGRSCPAVHRRRGRSRHRGLPLHGRLTEADGTGFCGGTLVAPDKVVTAAHCVEGLRPNELRVVSGRTVMSSDEGTVSRVKALWTHPSYTWRATTTTSPC</sequence>
<dbReference type="Gene3D" id="2.40.10.10">
    <property type="entry name" value="Trypsin-like serine proteases"/>
    <property type="match status" value="1"/>
</dbReference>
<dbReference type="Pfam" id="PF00089">
    <property type="entry name" value="Trypsin"/>
    <property type="match status" value="1"/>
</dbReference>
<comment type="caution">
    <text evidence="4">The sequence shown here is derived from an EMBL/GenBank/DDBJ whole genome shotgun (WGS) entry which is preliminary data.</text>
</comment>
<protein>
    <recommendedName>
        <fullName evidence="3">Peptidase S1 domain-containing protein</fullName>
    </recommendedName>
</protein>
<dbReference type="SUPFAM" id="SSF50494">
    <property type="entry name" value="Trypsin-like serine proteases"/>
    <property type="match status" value="1"/>
</dbReference>
<dbReference type="AlphaFoldDB" id="A0A2W4JLP4"/>
<gene>
    <name evidence="4" type="ORF">DIU77_05925</name>
</gene>
<reference evidence="4" key="1">
    <citation type="submission" date="2018-05" db="EMBL/GenBank/DDBJ databases">
        <authorList>
            <person name="Lanie J.A."/>
            <person name="Ng W.-L."/>
            <person name="Kazmierczak K.M."/>
            <person name="Andrzejewski T.M."/>
            <person name="Davidsen T.M."/>
            <person name="Wayne K.J."/>
            <person name="Tettelin H."/>
            <person name="Glass J.I."/>
            <person name="Rusch D."/>
            <person name="Podicherti R."/>
            <person name="Tsui H.-C.T."/>
            <person name="Winkler M.E."/>
        </authorList>
    </citation>
    <scope>NUCLEOTIDE SEQUENCE</scope>
    <source>
        <strain evidence="4">ZC4RG45</strain>
    </source>
</reference>